<dbReference type="EMBL" id="BGPR01004423">
    <property type="protein sequence ID" value="GBM99518.1"/>
    <property type="molecule type" value="Genomic_DNA"/>
</dbReference>
<dbReference type="Proteomes" id="UP000499080">
    <property type="component" value="Unassembled WGS sequence"/>
</dbReference>
<sequence length="168" mass="18709">MAGIMQYTDMPRRQGNVRISSQLFDKPDQARAYSKCRPEPPQELLDIIISYLSEKFQRPFGQAVDVGCGTGQSTIVLAPYFRSVCGCDISKSQIQEAGYYRKAANVQYSIAPAECLPVGDQSVQLLTAATSFHWLDFQAFFKEAERVLVPEGVLAIYSSVNIRPVCED</sequence>
<keyword evidence="6" id="KW-1185">Reference proteome</keyword>
<dbReference type="CDD" id="cd02440">
    <property type="entry name" value="AdoMet_MTases"/>
    <property type="match status" value="1"/>
</dbReference>
<proteinExistence type="inferred from homology"/>
<dbReference type="GO" id="GO:0008757">
    <property type="term" value="F:S-adenosylmethionine-dependent methyltransferase activity"/>
    <property type="evidence" value="ECO:0007669"/>
    <property type="project" value="InterPro"/>
</dbReference>
<dbReference type="InterPro" id="IPR029063">
    <property type="entry name" value="SAM-dependent_MTases_sf"/>
</dbReference>
<dbReference type="PANTHER" id="PTHR44942">
    <property type="entry name" value="METHYLTRANSF_11 DOMAIN-CONTAINING PROTEIN"/>
    <property type="match status" value="1"/>
</dbReference>
<organism evidence="5 6">
    <name type="scientific">Araneus ventricosus</name>
    <name type="common">Orbweaver spider</name>
    <name type="synonym">Epeira ventricosa</name>
    <dbReference type="NCBI Taxonomy" id="182803"/>
    <lineage>
        <taxon>Eukaryota</taxon>
        <taxon>Metazoa</taxon>
        <taxon>Ecdysozoa</taxon>
        <taxon>Arthropoda</taxon>
        <taxon>Chelicerata</taxon>
        <taxon>Arachnida</taxon>
        <taxon>Araneae</taxon>
        <taxon>Araneomorphae</taxon>
        <taxon>Entelegynae</taxon>
        <taxon>Araneoidea</taxon>
        <taxon>Araneidae</taxon>
        <taxon>Araneus</taxon>
    </lineage>
</organism>
<evidence type="ECO:0000256" key="2">
    <source>
        <dbReference type="ARBA" id="ARBA00022603"/>
    </source>
</evidence>
<evidence type="ECO:0000256" key="1">
    <source>
        <dbReference type="ARBA" id="ARBA00008361"/>
    </source>
</evidence>
<dbReference type="OrthoDB" id="6432401at2759"/>
<protein>
    <submittedName>
        <fullName evidence="5">Methyltransferase DDB_G0268948</fullName>
    </submittedName>
</protein>
<dbReference type="PANTHER" id="PTHR44942:SF4">
    <property type="entry name" value="METHYLTRANSFERASE TYPE 11 DOMAIN-CONTAINING PROTEIN"/>
    <property type="match status" value="1"/>
</dbReference>
<gene>
    <name evidence="5" type="primary">DDB_G0268948_0</name>
    <name evidence="5" type="ORF">AVEN_1078_1</name>
</gene>
<feature type="domain" description="Methyltransferase type 11" evidence="4">
    <location>
        <begin position="64"/>
        <end position="156"/>
    </location>
</feature>
<dbReference type="SUPFAM" id="SSF53335">
    <property type="entry name" value="S-adenosyl-L-methionine-dependent methyltransferases"/>
    <property type="match status" value="1"/>
</dbReference>
<keyword evidence="3 5" id="KW-0808">Transferase</keyword>
<reference evidence="5 6" key="1">
    <citation type="journal article" date="2019" name="Sci. Rep.">
        <title>Orb-weaving spider Araneus ventricosus genome elucidates the spidroin gene catalogue.</title>
        <authorList>
            <person name="Kono N."/>
            <person name="Nakamura H."/>
            <person name="Ohtoshi R."/>
            <person name="Moran D.A.P."/>
            <person name="Shinohara A."/>
            <person name="Yoshida Y."/>
            <person name="Fujiwara M."/>
            <person name="Mori M."/>
            <person name="Tomita M."/>
            <person name="Arakawa K."/>
        </authorList>
    </citation>
    <scope>NUCLEOTIDE SEQUENCE [LARGE SCALE GENOMIC DNA]</scope>
</reference>
<comment type="similarity">
    <text evidence="1">Belongs to the methyltransferase superfamily.</text>
</comment>
<dbReference type="InterPro" id="IPR013216">
    <property type="entry name" value="Methyltransf_11"/>
</dbReference>
<evidence type="ECO:0000256" key="3">
    <source>
        <dbReference type="ARBA" id="ARBA00022679"/>
    </source>
</evidence>
<dbReference type="GO" id="GO:0032259">
    <property type="term" value="P:methylation"/>
    <property type="evidence" value="ECO:0007669"/>
    <property type="project" value="UniProtKB-KW"/>
</dbReference>
<accession>A0A4Y2KC64</accession>
<comment type="caution">
    <text evidence="5">The sequence shown here is derived from an EMBL/GenBank/DDBJ whole genome shotgun (WGS) entry which is preliminary data.</text>
</comment>
<evidence type="ECO:0000259" key="4">
    <source>
        <dbReference type="Pfam" id="PF08241"/>
    </source>
</evidence>
<keyword evidence="2 5" id="KW-0489">Methyltransferase</keyword>
<dbReference type="Gene3D" id="3.40.50.150">
    <property type="entry name" value="Vaccinia Virus protein VP39"/>
    <property type="match status" value="1"/>
</dbReference>
<dbReference type="AlphaFoldDB" id="A0A4Y2KC64"/>
<dbReference type="Pfam" id="PF08241">
    <property type="entry name" value="Methyltransf_11"/>
    <property type="match status" value="1"/>
</dbReference>
<dbReference type="InterPro" id="IPR051052">
    <property type="entry name" value="Diverse_substrate_MTase"/>
</dbReference>
<feature type="non-terminal residue" evidence="5">
    <location>
        <position position="168"/>
    </location>
</feature>
<evidence type="ECO:0000313" key="6">
    <source>
        <dbReference type="Proteomes" id="UP000499080"/>
    </source>
</evidence>
<name>A0A4Y2KC64_ARAVE</name>
<evidence type="ECO:0000313" key="5">
    <source>
        <dbReference type="EMBL" id="GBM99518.1"/>
    </source>
</evidence>